<organism evidence="2 3">
    <name type="scientific">Mycolicibacter acidiphilus</name>
    <dbReference type="NCBI Taxonomy" id="2835306"/>
    <lineage>
        <taxon>Bacteria</taxon>
        <taxon>Bacillati</taxon>
        <taxon>Actinomycetota</taxon>
        <taxon>Actinomycetes</taxon>
        <taxon>Mycobacteriales</taxon>
        <taxon>Mycobacteriaceae</taxon>
        <taxon>Mycolicibacter</taxon>
    </lineage>
</organism>
<evidence type="ECO:0000313" key="3">
    <source>
        <dbReference type="Proteomes" id="UP001519535"/>
    </source>
</evidence>
<dbReference type="Pfam" id="PF00582">
    <property type="entry name" value="Usp"/>
    <property type="match status" value="1"/>
</dbReference>
<keyword evidence="3" id="KW-1185">Reference proteome</keyword>
<dbReference type="InterPro" id="IPR006016">
    <property type="entry name" value="UspA"/>
</dbReference>
<evidence type="ECO:0000259" key="1">
    <source>
        <dbReference type="Pfam" id="PF00582"/>
    </source>
</evidence>
<reference evidence="2 3" key="1">
    <citation type="submission" date="2021-05" db="EMBL/GenBank/DDBJ databases">
        <title>Mycobacterium acidophilum sp. nov., an extremely acid-tolerant member of the genus Mycobacterium.</title>
        <authorList>
            <person name="Xia J."/>
        </authorList>
    </citation>
    <scope>NUCLEOTIDE SEQUENCE [LARGE SCALE GENOMIC DNA]</scope>
    <source>
        <strain evidence="2 3">M1</strain>
    </source>
</reference>
<name>A0ABS5RMU3_9MYCO</name>
<protein>
    <submittedName>
        <fullName evidence="2">Universal stress protein</fullName>
    </submittedName>
</protein>
<feature type="domain" description="UspA" evidence="1">
    <location>
        <begin position="9"/>
        <end position="106"/>
    </location>
</feature>
<gene>
    <name evidence="2" type="ORF">KIH27_14820</name>
</gene>
<comment type="caution">
    <text evidence="2">The sequence shown here is derived from an EMBL/GenBank/DDBJ whole genome shotgun (WGS) entry which is preliminary data.</text>
</comment>
<dbReference type="EMBL" id="JAHCLR010000031">
    <property type="protein sequence ID" value="MBS9534863.1"/>
    <property type="molecule type" value="Genomic_DNA"/>
</dbReference>
<accession>A0ABS5RMU3</accession>
<dbReference type="Proteomes" id="UP001519535">
    <property type="component" value="Unassembled WGS sequence"/>
</dbReference>
<evidence type="ECO:0000313" key="2">
    <source>
        <dbReference type="EMBL" id="MBS9534863.1"/>
    </source>
</evidence>
<dbReference type="SUPFAM" id="SSF52402">
    <property type="entry name" value="Adenine nucleotide alpha hydrolases-like"/>
    <property type="match status" value="1"/>
</dbReference>
<dbReference type="Gene3D" id="3.40.50.12370">
    <property type="match status" value="1"/>
</dbReference>
<dbReference type="RefSeq" id="WP_214093731.1">
    <property type="nucleotide sequence ID" value="NZ_JAHCLR010000031.1"/>
</dbReference>
<sequence>MSNGRFGLVVAVDGSADWVLALRCAARDAEQRNLPLTVVYVRPRLQTARRAHRMVDDTLAVVDASCRGGGPAKVITKIAGTDPVATLVTLSHDAELLVVGAHSIGRRLAGRSRCAVTVIEDRHLAAG</sequence>
<proteinExistence type="predicted"/>